<keyword evidence="8" id="KW-0130">Cell adhesion</keyword>
<dbReference type="SMART" id="SM00112">
    <property type="entry name" value="CA"/>
    <property type="match status" value="9"/>
</dbReference>
<comment type="subcellular location">
    <subcellularLocation>
        <location evidence="1">Cell membrane</location>
        <topology evidence="1">Single-pass type I membrane protein</topology>
    </subcellularLocation>
</comment>
<keyword evidence="6" id="KW-0677">Repeat</keyword>
<dbReference type="Pfam" id="PF00028">
    <property type="entry name" value="Cadherin"/>
    <property type="match status" value="7"/>
</dbReference>
<name>A0ABD0WRD7_UMBPY</name>
<dbReference type="SUPFAM" id="SSF49313">
    <property type="entry name" value="Cadherin-like"/>
    <property type="match status" value="9"/>
</dbReference>
<dbReference type="FunFam" id="2.60.40.60:FF:000015">
    <property type="entry name" value="FAT atypical cadherin 1"/>
    <property type="match status" value="1"/>
</dbReference>
<evidence type="ECO:0000313" key="15">
    <source>
        <dbReference type="EMBL" id="KAL0974338.1"/>
    </source>
</evidence>
<accession>A0ABD0WRD7</accession>
<feature type="domain" description="Cadherin" evidence="14">
    <location>
        <begin position="439"/>
        <end position="552"/>
    </location>
</feature>
<evidence type="ECO:0000256" key="12">
    <source>
        <dbReference type="SAM" id="MobiDB-lite"/>
    </source>
</evidence>
<evidence type="ECO:0000256" key="10">
    <source>
        <dbReference type="ARBA" id="ARBA00023136"/>
    </source>
</evidence>
<dbReference type="GO" id="GO:0009653">
    <property type="term" value="P:anatomical structure morphogenesis"/>
    <property type="evidence" value="ECO:0007669"/>
    <property type="project" value="UniProtKB-ARBA"/>
</dbReference>
<dbReference type="PROSITE" id="PS50268">
    <property type="entry name" value="CADHERIN_2"/>
    <property type="match status" value="9"/>
</dbReference>
<evidence type="ECO:0000256" key="3">
    <source>
        <dbReference type="ARBA" id="ARBA00022553"/>
    </source>
</evidence>
<dbReference type="PRINTS" id="PR00205">
    <property type="entry name" value="CADHERIN"/>
</dbReference>
<evidence type="ECO:0000313" key="16">
    <source>
        <dbReference type="Proteomes" id="UP001557470"/>
    </source>
</evidence>
<dbReference type="PANTHER" id="PTHR24027:SF411">
    <property type="entry name" value="CADHERIN DOMAIN-CONTAINING PROTEIN"/>
    <property type="match status" value="1"/>
</dbReference>
<proteinExistence type="predicted"/>
<keyword evidence="10 13" id="KW-0472">Membrane</keyword>
<evidence type="ECO:0000256" key="11">
    <source>
        <dbReference type="PROSITE-ProRule" id="PRU00043"/>
    </source>
</evidence>
<dbReference type="InterPro" id="IPR020894">
    <property type="entry name" value="Cadherin_CS"/>
</dbReference>
<keyword evidence="7 11" id="KW-0106">Calcium</keyword>
<keyword evidence="9 13" id="KW-1133">Transmembrane helix</keyword>
<keyword evidence="16" id="KW-1185">Reference proteome</keyword>
<evidence type="ECO:0000256" key="2">
    <source>
        <dbReference type="ARBA" id="ARBA00022475"/>
    </source>
</evidence>
<keyword evidence="4 13" id="KW-0812">Transmembrane</keyword>
<dbReference type="InterPro" id="IPR015919">
    <property type="entry name" value="Cadherin-like_sf"/>
</dbReference>
<organism evidence="15 16">
    <name type="scientific">Umbra pygmaea</name>
    <name type="common">Eastern mudminnow</name>
    <dbReference type="NCBI Taxonomy" id="75934"/>
    <lineage>
        <taxon>Eukaryota</taxon>
        <taxon>Metazoa</taxon>
        <taxon>Chordata</taxon>
        <taxon>Craniata</taxon>
        <taxon>Vertebrata</taxon>
        <taxon>Euteleostomi</taxon>
        <taxon>Actinopterygii</taxon>
        <taxon>Neopterygii</taxon>
        <taxon>Teleostei</taxon>
        <taxon>Protacanthopterygii</taxon>
        <taxon>Esociformes</taxon>
        <taxon>Umbridae</taxon>
        <taxon>Umbra</taxon>
    </lineage>
</organism>
<feature type="domain" description="Cadherin" evidence="14">
    <location>
        <begin position="553"/>
        <end position="655"/>
    </location>
</feature>
<protein>
    <recommendedName>
        <fullName evidence="14">Cadherin domain-containing protein</fullName>
    </recommendedName>
</protein>
<evidence type="ECO:0000256" key="5">
    <source>
        <dbReference type="ARBA" id="ARBA00022729"/>
    </source>
</evidence>
<dbReference type="GO" id="GO:0005886">
    <property type="term" value="C:plasma membrane"/>
    <property type="evidence" value="ECO:0007669"/>
    <property type="project" value="UniProtKB-SubCell"/>
</dbReference>
<evidence type="ECO:0000256" key="6">
    <source>
        <dbReference type="ARBA" id="ARBA00022737"/>
    </source>
</evidence>
<dbReference type="Gene3D" id="2.60.40.60">
    <property type="entry name" value="Cadherins"/>
    <property type="match status" value="9"/>
</dbReference>
<reference evidence="15 16" key="1">
    <citation type="submission" date="2024-06" db="EMBL/GenBank/DDBJ databases">
        <authorList>
            <person name="Pan Q."/>
            <person name="Wen M."/>
            <person name="Jouanno E."/>
            <person name="Zahm M."/>
            <person name="Klopp C."/>
            <person name="Cabau C."/>
            <person name="Louis A."/>
            <person name="Berthelot C."/>
            <person name="Parey E."/>
            <person name="Roest Crollius H."/>
            <person name="Montfort J."/>
            <person name="Robinson-Rechavi M."/>
            <person name="Bouchez O."/>
            <person name="Lampietro C."/>
            <person name="Lopez Roques C."/>
            <person name="Donnadieu C."/>
            <person name="Postlethwait J."/>
            <person name="Bobe J."/>
            <person name="Verreycken H."/>
            <person name="Guiguen Y."/>
        </authorList>
    </citation>
    <scope>NUCLEOTIDE SEQUENCE [LARGE SCALE GENOMIC DNA]</scope>
    <source>
        <strain evidence="15">Up_M1</strain>
        <tissue evidence="15">Testis</tissue>
    </source>
</reference>
<keyword evidence="2" id="KW-1003">Cell membrane</keyword>
<feature type="domain" description="Cadherin" evidence="14">
    <location>
        <begin position="763"/>
        <end position="871"/>
    </location>
</feature>
<feature type="domain" description="Cadherin" evidence="14">
    <location>
        <begin position="201"/>
        <end position="316"/>
    </location>
</feature>
<dbReference type="GO" id="GO:0007155">
    <property type="term" value="P:cell adhesion"/>
    <property type="evidence" value="ECO:0007669"/>
    <property type="project" value="UniProtKB-KW"/>
</dbReference>
<dbReference type="InterPro" id="IPR039808">
    <property type="entry name" value="Cadherin"/>
</dbReference>
<feature type="domain" description="Cadherin" evidence="14">
    <location>
        <begin position="656"/>
        <end position="762"/>
    </location>
</feature>
<dbReference type="CDD" id="cd11304">
    <property type="entry name" value="Cadherin_repeat"/>
    <property type="match status" value="9"/>
</dbReference>
<dbReference type="GO" id="GO:0005509">
    <property type="term" value="F:calcium ion binding"/>
    <property type="evidence" value="ECO:0007669"/>
    <property type="project" value="UniProtKB-UniRule"/>
</dbReference>
<feature type="domain" description="Cadherin" evidence="14">
    <location>
        <begin position="871"/>
        <end position="988"/>
    </location>
</feature>
<dbReference type="FunFam" id="2.60.40.60:FF:000168">
    <property type="entry name" value="Cadherin-related family member 2"/>
    <property type="match status" value="1"/>
</dbReference>
<feature type="domain" description="Cadherin" evidence="14">
    <location>
        <begin position="990"/>
        <end position="1117"/>
    </location>
</feature>
<dbReference type="PANTHER" id="PTHR24027">
    <property type="entry name" value="CADHERIN-23"/>
    <property type="match status" value="1"/>
</dbReference>
<feature type="region of interest" description="Disordered" evidence="12">
    <location>
        <begin position="1352"/>
        <end position="1378"/>
    </location>
</feature>
<dbReference type="Proteomes" id="UP001557470">
    <property type="component" value="Unassembled WGS sequence"/>
</dbReference>
<sequence>MKQPRFVLSFWPNDVHSGGRSLFCPLQLTEIIRSQRHISYQSGVRLRSVHIPDQQVSDLPVPTGETGELTGLNRMKASLILYSLVSLFTGAQSGDQIPSIITNYAELIEDTPIGAYAFQIEIYDPDVPPDPLTYTLSGLQARYFSVDENTGRVTVQRRLDREDKDNEQFKLGVTIYDGKYTVDKDIEIIILDANDNKPTFEPPTYNENVLENTLVNAVLFKVSATDIDSGTAAAIKYSIDDASPSDGLNHFSINENTGDVKLIKSLNYVTLSTFYRLLIRATDGGGPTYDGTKVFLNSTAFAFITVVDVADLDPVFQKTPYEATVNEHALVGYSVFQVTAVDQDPGINDVITFSIEDTNAPDLFVISTGDGVISVKSDIDREALLDVNSTVVLKVKATEAKLSILGYRANTTTDVRITIGDINDNKPQFYNCEVEPCVHASSFTANIFEHSTRNVPVDGIKIKAIDLDQRDNGKFELRLEGPDKDVFSVSPSIVYSESNVEILVKNSEDLDYEKKTSMVVQIIATDPTNIDCCSTATVTIEIMDTNDISPTFAQDTYKLEVAEHSPNGTIVATITATDPDTMDDGKITYRLLPENMLKYFSVDANTGTVFVNSDLDREIRDLYFVTLQARDSDNNPDTTLLEIQLTDINDNKPEFIRDPYTEKVKENSNLGINIQATDRDEPPNNVIVYGIAPGLYSSNFTIDPITGWLQNKGPLNREAIPYDDDGKINLTVTATDTGDQPQNQSVSVIITIEDINDNPPKFRETSYKFSVEEGKKAAFVGSVQAVDSDQTNEYNRISFSISSGQFFIQSDSDTPDGYIGNITVDLDIELDYESNTKSFSLVVTATDQGSMTDSVPVEVIVIDVNDERPYFESQGPFLVRENTTSPLVNVNFKALDLDSNHSLVYTLVSSECHCNGSWGKCEEDWFTVEPNGTVTRNLKFVVDYEKCDQVNVQAQVVDKFTQKGENNSKDNGVIVINIEDINDNAPVFEKTDNLHVLVLETASVGSVIASVTATDRDSGKNRQITFEIIKSVFMDEVTNNTNTADMFDIVNTQENDKYVGNIQNKQALEINVKGRYYVTIKADNTEEPKLSSVTILEILTVDKSYRVELRFGIPPTAVKLKEEDIKWLLLSATKATVVQIVKIRGVSSDTKTRNTNPEETIMEVYFVYANGTALNSVQASAILTNSEQRGELISLGLKYIGSSDAPEEKTDPVLFTLLGLVAGLIIILAVMTTTLVCTRRSYKTKLKAAKAMNSAAMMATGGDHKSGPIVPGTNKYTMDGANPVLNLNIDTATDLGFDEEDSNADRVSLNSLDFNIDMVMSDKDNGPMMMIQEEDEDWEADNSHVEPLGEALARRGRKRDSNSPSITFNNPAFSTTDL</sequence>
<dbReference type="PROSITE" id="PS00232">
    <property type="entry name" value="CADHERIN_1"/>
    <property type="match status" value="4"/>
</dbReference>
<feature type="compositionally biased region" description="Polar residues" evidence="12">
    <location>
        <begin position="1362"/>
        <end position="1378"/>
    </location>
</feature>
<dbReference type="FunFam" id="2.60.40.60:FF:000033">
    <property type="entry name" value="FAT atypical cadherin 1"/>
    <property type="match status" value="1"/>
</dbReference>
<evidence type="ECO:0000256" key="4">
    <source>
        <dbReference type="ARBA" id="ARBA00022692"/>
    </source>
</evidence>
<evidence type="ECO:0000256" key="8">
    <source>
        <dbReference type="ARBA" id="ARBA00022889"/>
    </source>
</evidence>
<keyword evidence="3" id="KW-0597">Phosphoprotein</keyword>
<evidence type="ECO:0000256" key="9">
    <source>
        <dbReference type="ARBA" id="ARBA00022989"/>
    </source>
</evidence>
<dbReference type="InterPro" id="IPR002126">
    <property type="entry name" value="Cadherin-like_dom"/>
</dbReference>
<evidence type="ECO:0000256" key="7">
    <source>
        <dbReference type="ARBA" id="ARBA00022837"/>
    </source>
</evidence>
<evidence type="ECO:0000256" key="13">
    <source>
        <dbReference type="SAM" id="Phobius"/>
    </source>
</evidence>
<evidence type="ECO:0000256" key="1">
    <source>
        <dbReference type="ARBA" id="ARBA00004251"/>
    </source>
</evidence>
<evidence type="ECO:0000259" key="14">
    <source>
        <dbReference type="PROSITE" id="PS50268"/>
    </source>
</evidence>
<feature type="domain" description="Cadherin" evidence="14">
    <location>
        <begin position="317"/>
        <end position="429"/>
    </location>
</feature>
<gene>
    <name evidence="15" type="ORF">UPYG_G00219060</name>
</gene>
<dbReference type="EMBL" id="JAGEUA010000006">
    <property type="protein sequence ID" value="KAL0974338.1"/>
    <property type="molecule type" value="Genomic_DNA"/>
</dbReference>
<feature type="transmembrane region" description="Helical" evidence="13">
    <location>
        <begin position="1213"/>
        <end position="1237"/>
    </location>
</feature>
<keyword evidence="5" id="KW-0732">Signal</keyword>
<feature type="domain" description="Cadherin" evidence="14">
    <location>
        <begin position="99"/>
        <end position="200"/>
    </location>
</feature>
<dbReference type="FunFam" id="2.60.40.60:FF:000098">
    <property type="entry name" value="cadherin-23 isoform X1"/>
    <property type="match status" value="1"/>
</dbReference>
<comment type="caution">
    <text evidence="15">The sequence shown here is derived from an EMBL/GenBank/DDBJ whole genome shotgun (WGS) entry which is preliminary data.</text>
</comment>
<dbReference type="FunFam" id="2.60.40.60:FF:000094">
    <property type="entry name" value="protocadherin gamma-C4 isoform X2"/>
    <property type="match status" value="1"/>
</dbReference>